<dbReference type="Gene3D" id="3.40.630.30">
    <property type="match status" value="1"/>
</dbReference>
<dbReference type="AlphaFoldDB" id="A0A9D2TPB7"/>
<dbReference type="Proteomes" id="UP000823858">
    <property type="component" value="Unassembled WGS sequence"/>
</dbReference>
<dbReference type="Pfam" id="PF13508">
    <property type="entry name" value="Acetyltransf_7"/>
    <property type="match status" value="1"/>
</dbReference>
<gene>
    <name evidence="2" type="ORF">H9751_08515</name>
</gene>
<evidence type="ECO:0000313" key="2">
    <source>
        <dbReference type="EMBL" id="HJC85571.1"/>
    </source>
</evidence>
<dbReference type="PROSITE" id="PS51186">
    <property type="entry name" value="GNAT"/>
    <property type="match status" value="1"/>
</dbReference>
<feature type="domain" description="N-acetyltransferase" evidence="1">
    <location>
        <begin position="8"/>
        <end position="166"/>
    </location>
</feature>
<evidence type="ECO:0000313" key="3">
    <source>
        <dbReference type="Proteomes" id="UP000823858"/>
    </source>
</evidence>
<organism evidence="2 3">
    <name type="scientific">Candidatus Corynebacterium faecigallinarum</name>
    <dbReference type="NCBI Taxonomy" id="2838528"/>
    <lineage>
        <taxon>Bacteria</taxon>
        <taxon>Bacillati</taxon>
        <taxon>Actinomycetota</taxon>
        <taxon>Actinomycetes</taxon>
        <taxon>Mycobacteriales</taxon>
        <taxon>Corynebacteriaceae</taxon>
        <taxon>Corynebacterium</taxon>
    </lineage>
</organism>
<dbReference type="GO" id="GO:0016747">
    <property type="term" value="F:acyltransferase activity, transferring groups other than amino-acyl groups"/>
    <property type="evidence" value="ECO:0007669"/>
    <property type="project" value="InterPro"/>
</dbReference>
<reference evidence="2" key="1">
    <citation type="journal article" date="2021" name="PeerJ">
        <title>Extensive microbial diversity within the chicken gut microbiome revealed by metagenomics and culture.</title>
        <authorList>
            <person name="Gilroy R."/>
            <person name="Ravi A."/>
            <person name="Getino M."/>
            <person name="Pursley I."/>
            <person name="Horton D.L."/>
            <person name="Alikhan N.F."/>
            <person name="Baker D."/>
            <person name="Gharbi K."/>
            <person name="Hall N."/>
            <person name="Watson M."/>
            <person name="Adriaenssens E.M."/>
            <person name="Foster-Nyarko E."/>
            <person name="Jarju S."/>
            <person name="Secka A."/>
            <person name="Antonio M."/>
            <person name="Oren A."/>
            <person name="Chaudhuri R.R."/>
            <person name="La Ragione R."/>
            <person name="Hildebrand F."/>
            <person name="Pallen M.J."/>
        </authorList>
    </citation>
    <scope>NUCLEOTIDE SEQUENCE</scope>
    <source>
        <strain evidence="2">ChiHjej13B12-4958</strain>
    </source>
</reference>
<evidence type="ECO:0000259" key="1">
    <source>
        <dbReference type="PROSITE" id="PS51186"/>
    </source>
</evidence>
<reference evidence="2" key="2">
    <citation type="submission" date="2021-04" db="EMBL/GenBank/DDBJ databases">
        <authorList>
            <person name="Gilroy R."/>
        </authorList>
    </citation>
    <scope>NUCLEOTIDE SEQUENCE</scope>
    <source>
        <strain evidence="2">ChiHjej13B12-4958</strain>
    </source>
</reference>
<dbReference type="InterPro" id="IPR016181">
    <property type="entry name" value="Acyl_CoA_acyltransferase"/>
</dbReference>
<comment type="caution">
    <text evidence="2">The sequence shown here is derived from an EMBL/GenBank/DDBJ whole genome shotgun (WGS) entry which is preliminary data.</text>
</comment>
<protein>
    <submittedName>
        <fullName evidence="2">GNAT family N-acetyltransferase</fullName>
    </submittedName>
</protein>
<proteinExistence type="predicted"/>
<dbReference type="InterPro" id="IPR000182">
    <property type="entry name" value="GNAT_dom"/>
</dbReference>
<accession>A0A9D2TPB7</accession>
<dbReference type="EMBL" id="DWVP01000020">
    <property type="protein sequence ID" value="HJC85571.1"/>
    <property type="molecule type" value="Genomic_DNA"/>
</dbReference>
<dbReference type="SUPFAM" id="SSF55729">
    <property type="entry name" value="Acyl-CoA N-acyltransferases (Nat)"/>
    <property type="match status" value="1"/>
</dbReference>
<name>A0A9D2TPB7_9CORY</name>
<sequence length="166" mass="17906">MKAGDAGFLIREATVDDAQGIASVHVTAWQETYGPLLPEGALNDLDVDARASRWAEIIGGGKTILVAEDAPVIVAWATEGTGRDDDVPVARELEGIYALTRVHGSGVGQQLLDASIGDEPAYLWIPDGNDRAEAFYRRNGFRRDGAEREHLLAGHPRTTVRMVRGS</sequence>